<sequence>MSVASVTKFLTAAKQDEDLRQKLKAAMSAESCVEIGQGSGYDFTSEELQTELDKMPSEEVAKIINPGVAPREHIEPR</sequence>
<dbReference type="Proteomes" id="UP000729701">
    <property type="component" value="Unassembled WGS sequence"/>
</dbReference>
<organism evidence="2 3">
    <name type="scientific">Cyanomargarita calcarea GSE-NOS-MK-12-04C</name>
    <dbReference type="NCBI Taxonomy" id="2839659"/>
    <lineage>
        <taxon>Bacteria</taxon>
        <taxon>Bacillati</taxon>
        <taxon>Cyanobacteriota</taxon>
        <taxon>Cyanophyceae</taxon>
        <taxon>Nostocales</taxon>
        <taxon>Cyanomargaritaceae</taxon>
        <taxon>Cyanomargarita</taxon>
    </lineage>
</organism>
<comment type="caution">
    <text evidence="2">The sequence shown here is derived from an EMBL/GenBank/DDBJ whole genome shotgun (WGS) entry which is preliminary data.</text>
</comment>
<gene>
    <name evidence="2" type="ORF">KME60_31270</name>
</gene>
<accession>A0A951QWZ2</accession>
<dbReference type="AlphaFoldDB" id="A0A951QWZ2"/>
<dbReference type="NCBIfam" id="TIGR03798">
    <property type="entry name" value="leader_Nif11"/>
    <property type="match status" value="1"/>
</dbReference>
<dbReference type="EMBL" id="JAHHGZ010000054">
    <property type="protein sequence ID" value="MBW4671785.1"/>
    <property type="molecule type" value="Genomic_DNA"/>
</dbReference>
<dbReference type="Pfam" id="PF07862">
    <property type="entry name" value="Nif11"/>
    <property type="match status" value="1"/>
</dbReference>
<evidence type="ECO:0000259" key="1">
    <source>
        <dbReference type="Pfam" id="PF07862"/>
    </source>
</evidence>
<reference evidence="2" key="1">
    <citation type="submission" date="2021-05" db="EMBL/GenBank/DDBJ databases">
        <authorList>
            <person name="Pietrasiak N."/>
            <person name="Ward R."/>
            <person name="Stajich J.E."/>
            <person name="Kurbessoian T."/>
        </authorList>
    </citation>
    <scope>NUCLEOTIDE SEQUENCE</scope>
    <source>
        <strain evidence="2">GSE-NOS-MK-12-04C</strain>
    </source>
</reference>
<dbReference type="InterPro" id="IPR022516">
    <property type="entry name" value="CHP03798_Ocin"/>
</dbReference>
<evidence type="ECO:0000313" key="3">
    <source>
        <dbReference type="Proteomes" id="UP000729701"/>
    </source>
</evidence>
<evidence type="ECO:0000313" key="2">
    <source>
        <dbReference type="EMBL" id="MBW4671785.1"/>
    </source>
</evidence>
<proteinExistence type="predicted"/>
<dbReference type="InterPro" id="IPR012903">
    <property type="entry name" value="Nif11"/>
</dbReference>
<name>A0A951QWZ2_9CYAN</name>
<feature type="domain" description="Nif11" evidence="1">
    <location>
        <begin position="1"/>
        <end position="48"/>
    </location>
</feature>
<protein>
    <submittedName>
        <fullName evidence="2">Nif11-like leader peptide family natural product</fullName>
    </submittedName>
</protein>
<reference evidence="2" key="2">
    <citation type="journal article" date="2022" name="Microbiol. Resour. Announc.">
        <title>Metagenome Sequencing to Explore Phylogenomics of Terrestrial Cyanobacteria.</title>
        <authorList>
            <person name="Ward R.D."/>
            <person name="Stajich J.E."/>
            <person name="Johansen J.R."/>
            <person name="Huntemann M."/>
            <person name="Clum A."/>
            <person name="Foster B."/>
            <person name="Foster B."/>
            <person name="Roux S."/>
            <person name="Palaniappan K."/>
            <person name="Varghese N."/>
            <person name="Mukherjee S."/>
            <person name="Reddy T.B.K."/>
            <person name="Daum C."/>
            <person name="Copeland A."/>
            <person name="Chen I.A."/>
            <person name="Ivanova N.N."/>
            <person name="Kyrpides N.C."/>
            <person name="Shapiro N."/>
            <person name="Eloe-Fadrosh E.A."/>
            <person name="Pietrasiak N."/>
        </authorList>
    </citation>
    <scope>NUCLEOTIDE SEQUENCE</scope>
    <source>
        <strain evidence="2">GSE-NOS-MK-12-04C</strain>
    </source>
</reference>